<dbReference type="AlphaFoldDB" id="A0A1M7D4W9"/>
<keyword evidence="2" id="KW-0949">S-adenosyl-L-methionine</keyword>
<dbReference type="EMBL" id="FRCJ01000001">
    <property type="protein sequence ID" value="SHL74551.1"/>
    <property type="molecule type" value="Genomic_DNA"/>
</dbReference>
<dbReference type="SUPFAM" id="SSF102114">
    <property type="entry name" value="Radical SAM enzymes"/>
    <property type="match status" value="1"/>
</dbReference>
<proteinExistence type="predicted"/>
<dbReference type="SFLD" id="SFLDS00029">
    <property type="entry name" value="Radical_SAM"/>
    <property type="match status" value="1"/>
</dbReference>
<dbReference type="InterPro" id="IPR058240">
    <property type="entry name" value="rSAM_sf"/>
</dbReference>
<sequence length="190" mass="22246">MTEQVYHILVTRTCDHKCPVCCNKLYDLDKLPAVTPDNLREADTVCLTGGEPLLLGYEQLYTLARRIRTQYPNIKKLYVYTSGQRLKKIQEYSWCDLSKYINGFSVSPKGLSEWVAFAEFAANKILSEISTSRNMSNRLYVFDEQVESWERVKDAYNLHLDSSWDVIGRKWDKTFKTPENEHFVRLPILY</sequence>
<evidence type="ECO:0000256" key="4">
    <source>
        <dbReference type="ARBA" id="ARBA00023004"/>
    </source>
</evidence>
<dbReference type="Gene3D" id="3.20.20.70">
    <property type="entry name" value="Aldolase class I"/>
    <property type="match status" value="1"/>
</dbReference>
<reference evidence="6 7" key="1">
    <citation type="submission" date="2016-11" db="EMBL/GenBank/DDBJ databases">
        <authorList>
            <person name="Jaros S."/>
            <person name="Januszkiewicz K."/>
            <person name="Wedrychowicz H."/>
        </authorList>
    </citation>
    <scope>NUCLEOTIDE SEQUENCE [LARGE SCALE GENOMIC DNA]</scope>
    <source>
        <strain evidence="6 7">BPI-34</strain>
    </source>
</reference>
<dbReference type="GO" id="GO:0051536">
    <property type="term" value="F:iron-sulfur cluster binding"/>
    <property type="evidence" value="ECO:0007669"/>
    <property type="project" value="UniProtKB-KW"/>
</dbReference>
<dbReference type="Pfam" id="PF13353">
    <property type="entry name" value="Fer4_12"/>
    <property type="match status" value="1"/>
</dbReference>
<evidence type="ECO:0000256" key="2">
    <source>
        <dbReference type="ARBA" id="ARBA00022691"/>
    </source>
</evidence>
<dbReference type="RefSeq" id="WP_073042706.1">
    <property type="nucleotide sequence ID" value="NZ_FRCJ01000001.1"/>
</dbReference>
<protein>
    <submittedName>
        <fullName evidence="6">4Fe-4S single cluster domain-containing protein</fullName>
    </submittedName>
</protein>
<dbReference type="OrthoDB" id="1030720at2"/>
<evidence type="ECO:0000256" key="5">
    <source>
        <dbReference type="ARBA" id="ARBA00023014"/>
    </source>
</evidence>
<keyword evidence="4" id="KW-0408">Iron</keyword>
<evidence type="ECO:0000256" key="3">
    <source>
        <dbReference type="ARBA" id="ARBA00022723"/>
    </source>
</evidence>
<dbReference type="InterPro" id="IPR013785">
    <property type="entry name" value="Aldolase_TIM"/>
</dbReference>
<evidence type="ECO:0000313" key="6">
    <source>
        <dbReference type="EMBL" id="SHL74551.1"/>
    </source>
</evidence>
<dbReference type="InterPro" id="IPR007197">
    <property type="entry name" value="rSAM"/>
</dbReference>
<evidence type="ECO:0000313" key="7">
    <source>
        <dbReference type="Proteomes" id="UP000184280"/>
    </source>
</evidence>
<evidence type="ECO:0000256" key="1">
    <source>
        <dbReference type="ARBA" id="ARBA00001966"/>
    </source>
</evidence>
<name>A0A1M7D4W9_XYLRU</name>
<accession>A0A1M7D4W9</accession>
<dbReference type="GO" id="GO:0003824">
    <property type="term" value="F:catalytic activity"/>
    <property type="evidence" value="ECO:0007669"/>
    <property type="project" value="InterPro"/>
</dbReference>
<keyword evidence="5" id="KW-0411">Iron-sulfur</keyword>
<comment type="cofactor">
    <cofactor evidence="1">
        <name>[4Fe-4S] cluster</name>
        <dbReference type="ChEBI" id="CHEBI:49883"/>
    </cofactor>
</comment>
<keyword evidence="3" id="KW-0479">Metal-binding</keyword>
<dbReference type="GO" id="GO:0046872">
    <property type="term" value="F:metal ion binding"/>
    <property type="evidence" value="ECO:0007669"/>
    <property type="project" value="UniProtKB-KW"/>
</dbReference>
<dbReference type="Proteomes" id="UP000184280">
    <property type="component" value="Unassembled WGS sequence"/>
</dbReference>
<gene>
    <name evidence="6" type="ORF">SAMN04488494_0630</name>
</gene>
<organism evidence="6 7">
    <name type="scientific">Xylanibacter ruminicola</name>
    <name type="common">Prevotella ruminicola</name>
    <dbReference type="NCBI Taxonomy" id="839"/>
    <lineage>
        <taxon>Bacteria</taxon>
        <taxon>Pseudomonadati</taxon>
        <taxon>Bacteroidota</taxon>
        <taxon>Bacteroidia</taxon>
        <taxon>Bacteroidales</taxon>
        <taxon>Prevotellaceae</taxon>
        <taxon>Xylanibacter</taxon>
    </lineage>
</organism>